<dbReference type="Gene3D" id="3.30.420.10">
    <property type="entry name" value="Ribonuclease H-like superfamily/Ribonuclease H"/>
    <property type="match status" value="1"/>
</dbReference>
<keyword evidence="8" id="KW-0255">Endonuclease</keyword>
<keyword evidence="3" id="KW-0808">Transferase</keyword>
<evidence type="ECO:0000256" key="12">
    <source>
        <dbReference type="ARBA" id="ARBA00022842"/>
    </source>
</evidence>
<evidence type="ECO:0000256" key="10">
    <source>
        <dbReference type="ARBA" id="ARBA00022801"/>
    </source>
</evidence>
<dbReference type="SMART" id="SM00343">
    <property type="entry name" value="ZnF_C2HC"/>
    <property type="match status" value="1"/>
</dbReference>
<dbReference type="EMBL" id="KF724854">
    <property type="protein sequence ID" value="AHJ80144.1"/>
    <property type="molecule type" value="Genomic_DNA"/>
</dbReference>
<feature type="domain" description="Reverse transcriptase" evidence="18">
    <location>
        <begin position="1308"/>
        <end position="1490"/>
    </location>
</feature>
<keyword evidence="6" id="KW-0479">Metal-binding</keyword>
<dbReference type="GO" id="GO:0004190">
    <property type="term" value="F:aspartic-type endopeptidase activity"/>
    <property type="evidence" value="ECO:0007669"/>
    <property type="project" value="UniProtKB-KW"/>
</dbReference>
<evidence type="ECO:0000256" key="14">
    <source>
        <dbReference type="PROSITE-ProRule" id="PRU00047"/>
    </source>
</evidence>
<dbReference type="Pfam" id="PF00077">
    <property type="entry name" value="RVP"/>
    <property type="match status" value="1"/>
</dbReference>
<dbReference type="InterPro" id="IPR001878">
    <property type="entry name" value="Znf_CCHC"/>
</dbReference>
<dbReference type="Gene3D" id="3.10.10.10">
    <property type="entry name" value="HIV Type 1 Reverse Transcriptase, subunit A, domain 1"/>
    <property type="match status" value="1"/>
</dbReference>
<dbReference type="Pfam" id="PF00078">
    <property type="entry name" value="RVT_1"/>
    <property type="match status" value="1"/>
</dbReference>
<evidence type="ECO:0000259" key="19">
    <source>
        <dbReference type="PROSITE" id="PS51999"/>
    </source>
</evidence>
<reference evidence="20" key="1">
    <citation type="journal article" date="2014" name="J. Virol. Methods">
        <title>Immunodiagnosis of episomal Banana streak MY virus using polyclonal antibodies to an expressed putative coat protein.</title>
        <authorList>
            <person name="Sharma S.K."/>
            <person name="Kumar P.V."/>
            <person name="Baranwal V.K."/>
        </authorList>
    </citation>
    <scope>NUCLEOTIDE SEQUENCE</scope>
    <source>
        <strain evidence="20">BSMYV-IN1</strain>
    </source>
</reference>
<dbReference type="Gene3D" id="2.40.70.10">
    <property type="entry name" value="Acid Proteases"/>
    <property type="match status" value="1"/>
</dbReference>
<keyword evidence="5" id="KW-0540">Nuclease</keyword>
<protein>
    <recommendedName>
        <fullName evidence="1">RNA-directed DNA polymerase</fullName>
        <ecNumber evidence="1">2.7.7.49</ecNumber>
    </recommendedName>
</protein>
<evidence type="ECO:0000256" key="15">
    <source>
        <dbReference type="SAM" id="Coils"/>
    </source>
</evidence>
<keyword evidence="9 14" id="KW-0863">Zinc-finger</keyword>
<dbReference type="Gene3D" id="3.30.70.270">
    <property type="match status" value="1"/>
</dbReference>
<dbReference type="PANTHER" id="PTHR33064">
    <property type="entry name" value="POL PROTEIN"/>
    <property type="match status" value="1"/>
</dbReference>
<dbReference type="InterPro" id="IPR043128">
    <property type="entry name" value="Rev_trsase/Diguanyl_cyclase"/>
</dbReference>
<dbReference type="Pfam" id="PF00098">
    <property type="entry name" value="zf-CCHC"/>
    <property type="match status" value="1"/>
</dbReference>
<keyword evidence="7" id="KW-0064">Aspartyl protease</keyword>
<name>A0A075DCY3_9VIRU</name>
<evidence type="ECO:0000256" key="7">
    <source>
        <dbReference type="ARBA" id="ARBA00022750"/>
    </source>
</evidence>
<keyword evidence="4" id="KW-0548">Nucleotidyltransferase</keyword>
<dbReference type="InterPro" id="IPR036875">
    <property type="entry name" value="Znf_CCHC_sf"/>
</dbReference>
<dbReference type="SUPFAM" id="SSF50630">
    <property type="entry name" value="Acid proteases"/>
    <property type="match status" value="1"/>
</dbReference>
<dbReference type="EC" id="2.7.7.49" evidence="1"/>
<evidence type="ECO:0000256" key="9">
    <source>
        <dbReference type="ARBA" id="ARBA00022771"/>
    </source>
</evidence>
<feature type="domain" description="GRF-type" evidence="19">
    <location>
        <begin position="1772"/>
        <end position="1810"/>
    </location>
</feature>
<feature type="coiled-coil region" evidence="15">
    <location>
        <begin position="937"/>
        <end position="1020"/>
    </location>
</feature>
<evidence type="ECO:0000313" key="20">
    <source>
        <dbReference type="EMBL" id="AHJ80144.1"/>
    </source>
</evidence>
<organism evidence="20">
    <name type="scientific">Banana streak MY virus</name>
    <dbReference type="NCBI Taxonomy" id="1476909"/>
    <lineage>
        <taxon>Viruses</taxon>
        <taxon>Riboviria</taxon>
        <taxon>Pararnavirae</taxon>
        <taxon>Artverviricota</taxon>
        <taxon>Revtraviricetes</taxon>
        <taxon>Ortervirales</taxon>
        <taxon>Caulimoviridae</taxon>
        <taxon>Badnavirus</taxon>
        <taxon>Badnavirus gammavirgamusae</taxon>
    </lineage>
</organism>
<keyword evidence="15" id="KW-0175">Coiled coil</keyword>
<proteinExistence type="predicted"/>
<gene>
    <name evidence="20" type="primary">ORF3</name>
</gene>
<feature type="compositionally biased region" description="Polar residues" evidence="16">
    <location>
        <begin position="1"/>
        <end position="23"/>
    </location>
</feature>
<feature type="region of interest" description="Disordered" evidence="16">
    <location>
        <begin position="1"/>
        <end position="26"/>
    </location>
</feature>
<dbReference type="GO" id="GO:0003676">
    <property type="term" value="F:nucleic acid binding"/>
    <property type="evidence" value="ECO:0007669"/>
    <property type="project" value="InterPro"/>
</dbReference>
<sequence length="1869" mass="215112">MTTRRSSLPTVTETMGPSTSGRNGTPLIEDQIRDYRVSARRRYEAQRVARNIGNVGRRLIGRQTREDTLALLMDPEVELQRSMRERARTVPAEVLYMSRRDDVHHRVYHFRSEERMMVSDADQQDRTFISEESFERLQQAGLTYIHLGVLQVRFQILHRTFAGTMALLVFRDTRWTADDRSIISAMEVDLAEGNQLIYVIPNIMMTIGDFYRHIQISIRTRGYDSWEGGEANLLITRSVTARLSNTSNVGFAYRIDRVAEYLRTKGVRAIDATKHDARRFQHGEWNLRPSTAVVPVQPTSITSAVNYDRSISLRFGDYQAASSSRPPVYNKNDDEVDSDEETFQINMVLLGDDMDYPMFRELEKLYITSESMVGEDDEEEKSENLDDEEAHADFQKFLNYSDEANTIQDFLNQYDADISEDEANYDVGVLEEYPELLKLENNLAEIPILSEVTSQYRPADIDMAGPTGYAPATSQQGLLGSTAPDRLGKGSFKWKSPTEYFNLPSAQQQAGAMFVMPANFDPKVFERWESITLNHMADKVFSTAEDKLIYLENLLGEAEKIMFQSWRMTYANEYEEMKGQALGNNGTQNLLSQIRRIFYLEDPKTGTTVSQDAAYKAIKSLVCHEMTGTAIKRYMTDYWTLAAKTGRIWQGPELSDEFFTKLPSGLGDRVAKAFKEKYPGNTVGVPARITFTQLYLEELCREAAYQRSLKNLDFCREFPIPGYYKKPGRKFGVRKSTSYKGKPHKTHIKIDKRKYLRNKKCKCYACGEEGHYASECRNPRKLMERVSVLQDLELGKDMEIVSVEENETELSDIYSISEGEESGPPKSEIMSLELFMLHEIEDEPEVYLIGATDTWRNQMKVSRKEYYCQHEWDHTTKVVERCRACTYYITSQPRIKCTKCKIPICNLCTNYCYGIKMADEKEKEKEKEKESDLLGLVNNCREIMAKYRTEKEVLLEELNNALKQAKEYKEKFEHLEGICEEQEAENKALAQENQDLKEKVEELKEENEILKDQNTTMGQEMVKIQEKQQEAEKFLRREIKRREQANTEKLALMMNEVCTEREYEYQINATTVQNNLYNIKIGLEVDGEKKFLNAILDTGAATCVVSRAKVSERFLEPSAMKVELRGVNGTSKVNKVLKEGKIWIGNQYFRLPRTYALEIELSGGIDMIIGTNFLRAMSGGVRIEGETVTFYKIVTTTDAPKVPHQINLIEELEMSEEEFIEVQISTSTEGYINKEIMDSKLFKELKDQGYIGEEPLKHWQKNMVKCKLELKNPDITIQDKPLKHVTAKMRETMRAHIDKLLQLKVIRPSSSRHRTTAMIVESGTEVDPKTGQEKRGKERLVFNFKRLNDNTEKDQYSLPGINTIISRIGNAKVYSKFDLKSGFHQVAMDPESIPWTAFLANNELYEWLVMPFGLKNAPAIFQRKMDTCFKGTEAFIAVYIDDILVFSETEQLHRDHLRKFLEISKANGLILSPTKMKIGVKTIDFLGASIGNSKIKLQPHIIKKIADFDDHRLKETKGLRAWLGILNYARNYIPNLGKTLGPLYSKISPNGEKRMNAQDWALVTQVKRQVQNLPELELPPEKCKMVIETDGCMEGWGGVCKWTTVGKAQEKVCAYASGKFTPIKSTIDAEVQAVINSLDKFKIYYLDKKELLIRTDCEAIVRFYKSTAQNKPSRVRWLMLTDFISGTGLEIKFEHINGCENILADSLSRLVQTLLQGWQHQHLNGILLALEELYQKPNPEVAKKIGQIIMKVLEKPAGIQINMITEGPKLRCACGKDAEIAVSHTSRNPDRPFYKCQRNLCHIWIWKDLVDDYFQNLTAWNRISEEHRREMAREEGQNLEEEDYWENVFNEVFDHEEITEFYPDGEDPG</sequence>
<dbReference type="CDD" id="cd01647">
    <property type="entry name" value="RT_LTR"/>
    <property type="match status" value="1"/>
</dbReference>
<evidence type="ECO:0000256" key="8">
    <source>
        <dbReference type="ARBA" id="ARBA00022759"/>
    </source>
</evidence>
<dbReference type="Pfam" id="PF22909">
    <property type="entry name" value="Caulimovir_coat_dom"/>
    <property type="match status" value="1"/>
</dbReference>
<keyword evidence="2" id="KW-0645">Protease</keyword>
<dbReference type="SUPFAM" id="SSF57756">
    <property type="entry name" value="Retrovirus zinc finger-like domains"/>
    <property type="match status" value="1"/>
</dbReference>
<dbReference type="InterPro" id="IPR041373">
    <property type="entry name" value="RT_RNaseH"/>
</dbReference>
<dbReference type="PROSITE" id="PS50158">
    <property type="entry name" value="ZF_CCHC"/>
    <property type="match status" value="1"/>
</dbReference>
<evidence type="ECO:0000259" key="18">
    <source>
        <dbReference type="PROSITE" id="PS50878"/>
    </source>
</evidence>
<dbReference type="InterPro" id="IPR043502">
    <property type="entry name" value="DNA/RNA_pol_sf"/>
</dbReference>
<keyword evidence="10" id="KW-0378">Hydrolase</keyword>
<dbReference type="GO" id="GO:0008270">
    <property type="term" value="F:zinc ion binding"/>
    <property type="evidence" value="ECO:0007669"/>
    <property type="project" value="UniProtKB-KW"/>
</dbReference>
<dbReference type="PROSITE" id="PS51999">
    <property type="entry name" value="ZF_GRF"/>
    <property type="match status" value="1"/>
</dbReference>
<evidence type="ECO:0000259" key="17">
    <source>
        <dbReference type="PROSITE" id="PS50158"/>
    </source>
</evidence>
<evidence type="ECO:0000256" key="3">
    <source>
        <dbReference type="ARBA" id="ARBA00022679"/>
    </source>
</evidence>
<dbReference type="InterPro" id="IPR000477">
    <property type="entry name" value="RT_dom"/>
</dbReference>
<dbReference type="InterPro" id="IPR010666">
    <property type="entry name" value="Znf_GRF"/>
</dbReference>
<dbReference type="PROSITE" id="PS50878">
    <property type="entry name" value="RT_POL"/>
    <property type="match status" value="1"/>
</dbReference>
<dbReference type="InterPro" id="IPR036397">
    <property type="entry name" value="RNaseH_sf"/>
</dbReference>
<dbReference type="GO" id="GO:0003964">
    <property type="term" value="F:RNA-directed DNA polymerase activity"/>
    <property type="evidence" value="ECO:0007669"/>
    <property type="project" value="UniProtKB-KW"/>
</dbReference>
<evidence type="ECO:0000256" key="4">
    <source>
        <dbReference type="ARBA" id="ARBA00022695"/>
    </source>
</evidence>
<evidence type="ECO:0000256" key="5">
    <source>
        <dbReference type="ARBA" id="ARBA00022722"/>
    </source>
</evidence>
<dbReference type="InterPro" id="IPR018061">
    <property type="entry name" value="Retropepsins"/>
</dbReference>
<keyword evidence="11" id="KW-0862">Zinc</keyword>
<feature type="domain" description="CCHC-type" evidence="17">
    <location>
        <begin position="762"/>
        <end position="778"/>
    </location>
</feature>
<keyword evidence="13" id="KW-0695">RNA-directed DNA polymerase</keyword>
<evidence type="ECO:0000256" key="6">
    <source>
        <dbReference type="ARBA" id="ARBA00022723"/>
    </source>
</evidence>
<dbReference type="SUPFAM" id="SSF56672">
    <property type="entry name" value="DNA/RNA polymerases"/>
    <property type="match status" value="1"/>
</dbReference>
<evidence type="ECO:0000256" key="2">
    <source>
        <dbReference type="ARBA" id="ARBA00022670"/>
    </source>
</evidence>
<evidence type="ECO:0000256" key="16">
    <source>
        <dbReference type="SAM" id="MobiDB-lite"/>
    </source>
</evidence>
<dbReference type="InterPro" id="IPR021109">
    <property type="entry name" value="Peptidase_aspartic_dom_sf"/>
</dbReference>
<dbReference type="GO" id="GO:0006508">
    <property type="term" value="P:proteolysis"/>
    <property type="evidence" value="ECO:0007669"/>
    <property type="project" value="UniProtKB-KW"/>
</dbReference>
<dbReference type="GO" id="GO:0004519">
    <property type="term" value="F:endonuclease activity"/>
    <property type="evidence" value="ECO:0007669"/>
    <property type="project" value="UniProtKB-KW"/>
</dbReference>
<evidence type="ECO:0000256" key="13">
    <source>
        <dbReference type="ARBA" id="ARBA00022918"/>
    </source>
</evidence>
<keyword evidence="12" id="KW-0460">Magnesium</keyword>
<evidence type="ECO:0000256" key="1">
    <source>
        <dbReference type="ARBA" id="ARBA00012493"/>
    </source>
</evidence>
<evidence type="ECO:0000256" key="11">
    <source>
        <dbReference type="ARBA" id="ARBA00022833"/>
    </source>
</evidence>
<dbReference type="Pfam" id="PF17917">
    <property type="entry name" value="RT_RNaseH"/>
    <property type="match status" value="1"/>
</dbReference>
<dbReference type="InterPro" id="IPR051320">
    <property type="entry name" value="Viral_Replic_Matur_Polypro"/>
</dbReference>
<dbReference type="Gene3D" id="4.10.60.10">
    <property type="entry name" value="Zinc finger, CCHC-type"/>
    <property type="match status" value="1"/>
</dbReference>
<accession>A0A075DCY3</accession>
<dbReference type="PANTHER" id="PTHR33064:SF37">
    <property type="entry name" value="RIBONUCLEASE H"/>
    <property type="match status" value="1"/>
</dbReference>